<feature type="region of interest" description="Disordered" evidence="1">
    <location>
        <begin position="50"/>
        <end position="82"/>
    </location>
</feature>
<keyword evidence="4" id="KW-1185">Reference proteome</keyword>
<organism evidence="3 4">
    <name type="scientific">Dysgonomonas alginatilytica</name>
    <dbReference type="NCBI Taxonomy" id="1605892"/>
    <lineage>
        <taxon>Bacteria</taxon>
        <taxon>Pseudomonadati</taxon>
        <taxon>Bacteroidota</taxon>
        <taxon>Bacteroidia</taxon>
        <taxon>Bacteroidales</taxon>
        <taxon>Dysgonomonadaceae</taxon>
        <taxon>Dysgonomonas</taxon>
    </lineage>
</organism>
<comment type="caution">
    <text evidence="3">The sequence shown here is derived from an EMBL/GenBank/DDBJ whole genome shotgun (WGS) entry which is preliminary data.</text>
</comment>
<reference evidence="3 4" key="1">
    <citation type="submission" date="2018-03" db="EMBL/GenBank/DDBJ databases">
        <title>Genomic Encyclopedia of Archaeal and Bacterial Type Strains, Phase II (KMG-II): from individual species to whole genera.</title>
        <authorList>
            <person name="Goeker M."/>
        </authorList>
    </citation>
    <scope>NUCLEOTIDE SEQUENCE [LARGE SCALE GENOMIC DNA]</scope>
    <source>
        <strain evidence="3 4">DSM 100214</strain>
    </source>
</reference>
<evidence type="ECO:0000256" key="2">
    <source>
        <dbReference type="SAM" id="Phobius"/>
    </source>
</evidence>
<sequence>MGFAEIERMATFIFKAVLLPIACLYMAGLNLWLLFKDWFKERYARKGDAMKQDKRVGRVGESKGDERNIPSFVGKSKWNEEQQKRKQDQLEQEVKNLKDKLDEVTKNQSILSIPLEAIPKEQDAEHQNSYDQPVSSEEEIILDTTYDKSDVELSGNQSFTMDEFEMVAKSLKGNPVSKDEEKQVAEIIPRIKGTDMFRQFIGQVNGAEEKALQILKFAEAISQGYYMSYY</sequence>
<feature type="transmembrane region" description="Helical" evidence="2">
    <location>
        <begin position="12"/>
        <end position="35"/>
    </location>
</feature>
<dbReference type="RefSeq" id="WP_110311997.1">
    <property type="nucleotide sequence ID" value="NZ_QICL01000028.1"/>
</dbReference>
<evidence type="ECO:0000256" key="1">
    <source>
        <dbReference type="SAM" id="MobiDB-lite"/>
    </source>
</evidence>
<accession>A0A2V3PJF0</accession>
<proteinExistence type="predicted"/>
<keyword evidence="2" id="KW-1133">Transmembrane helix</keyword>
<dbReference type="Proteomes" id="UP000247973">
    <property type="component" value="Unassembled WGS sequence"/>
</dbReference>
<dbReference type="EMBL" id="QICL01000028">
    <property type="protein sequence ID" value="PXV60935.1"/>
    <property type="molecule type" value="Genomic_DNA"/>
</dbReference>
<keyword evidence="2" id="KW-0472">Membrane</keyword>
<evidence type="ECO:0000313" key="4">
    <source>
        <dbReference type="Proteomes" id="UP000247973"/>
    </source>
</evidence>
<dbReference type="AlphaFoldDB" id="A0A2V3PJF0"/>
<keyword evidence="2" id="KW-0812">Transmembrane</keyword>
<name>A0A2V3PJF0_9BACT</name>
<evidence type="ECO:0000313" key="3">
    <source>
        <dbReference type="EMBL" id="PXV60935.1"/>
    </source>
</evidence>
<protein>
    <submittedName>
        <fullName evidence="3">Uncharacterized protein</fullName>
    </submittedName>
</protein>
<feature type="compositionally biased region" description="Basic and acidic residues" evidence="1">
    <location>
        <begin position="50"/>
        <end position="68"/>
    </location>
</feature>
<gene>
    <name evidence="3" type="ORF">CLV62_12822</name>
</gene>